<comment type="caution">
    <text evidence="2">The sequence shown here is derived from an EMBL/GenBank/DDBJ whole genome shotgun (WGS) entry which is preliminary data.</text>
</comment>
<accession>A0A4Z2FY74</accession>
<gene>
    <name evidence="2" type="ORF">EYF80_044544</name>
</gene>
<dbReference type="EMBL" id="SRLO01000856">
    <property type="protein sequence ID" value="TNN45272.1"/>
    <property type="molecule type" value="Genomic_DNA"/>
</dbReference>
<dbReference type="Proteomes" id="UP000314294">
    <property type="component" value="Unassembled WGS sequence"/>
</dbReference>
<reference evidence="2 3" key="1">
    <citation type="submission" date="2019-03" db="EMBL/GenBank/DDBJ databases">
        <title>First draft genome of Liparis tanakae, snailfish: a comprehensive survey of snailfish specific genes.</title>
        <authorList>
            <person name="Kim W."/>
            <person name="Song I."/>
            <person name="Jeong J.-H."/>
            <person name="Kim D."/>
            <person name="Kim S."/>
            <person name="Ryu S."/>
            <person name="Song J.Y."/>
            <person name="Lee S.K."/>
        </authorList>
    </citation>
    <scope>NUCLEOTIDE SEQUENCE [LARGE SCALE GENOMIC DNA]</scope>
    <source>
        <tissue evidence="2">Muscle</tissue>
    </source>
</reference>
<evidence type="ECO:0000313" key="3">
    <source>
        <dbReference type="Proteomes" id="UP000314294"/>
    </source>
</evidence>
<evidence type="ECO:0000313" key="2">
    <source>
        <dbReference type="EMBL" id="TNN45272.1"/>
    </source>
</evidence>
<keyword evidence="3" id="KW-1185">Reference proteome</keyword>
<dbReference type="AlphaFoldDB" id="A0A4Z2FY74"/>
<sequence length="217" mass="23784">MRPHPYQEDLSVPGVFRGRHHLVHRRRGGEQHHHARQVVRHVGEDRRAHEAVARDVVQRLAGQGGAAHRPERLHGREQPLQVPFELVHRDLDSGLRSEHGQADFAGADDGAHEALHEGLEAEEALQGEQLHLTAWGGEESGRGGEESVGTRWEVRERKHKMKKSIEGRGGGSPRTPTCGRGAADGEGGQRGVQAVHGVVEMLGEEHVALHRLAGQSV</sequence>
<evidence type="ECO:0000256" key="1">
    <source>
        <dbReference type="SAM" id="MobiDB-lite"/>
    </source>
</evidence>
<organism evidence="2 3">
    <name type="scientific">Liparis tanakae</name>
    <name type="common">Tanaka's snailfish</name>
    <dbReference type="NCBI Taxonomy" id="230148"/>
    <lineage>
        <taxon>Eukaryota</taxon>
        <taxon>Metazoa</taxon>
        <taxon>Chordata</taxon>
        <taxon>Craniata</taxon>
        <taxon>Vertebrata</taxon>
        <taxon>Euteleostomi</taxon>
        <taxon>Actinopterygii</taxon>
        <taxon>Neopterygii</taxon>
        <taxon>Teleostei</taxon>
        <taxon>Neoteleostei</taxon>
        <taxon>Acanthomorphata</taxon>
        <taxon>Eupercaria</taxon>
        <taxon>Perciformes</taxon>
        <taxon>Cottioidei</taxon>
        <taxon>Cottales</taxon>
        <taxon>Liparidae</taxon>
        <taxon>Liparis</taxon>
    </lineage>
</organism>
<feature type="region of interest" description="Disordered" evidence="1">
    <location>
        <begin position="159"/>
        <end position="190"/>
    </location>
</feature>
<name>A0A4Z2FY74_9TELE</name>
<protein>
    <submittedName>
        <fullName evidence="2">Uncharacterized protein</fullName>
    </submittedName>
</protein>
<proteinExistence type="predicted"/>